<dbReference type="EMBL" id="UOGC01000100">
    <property type="protein sequence ID" value="VAX19969.1"/>
    <property type="molecule type" value="Genomic_DNA"/>
</dbReference>
<proteinExistence type="predicted"/>
<dbReference type="Gene3D" id="1.10.132.90">
    <property type="match status" value="1"/>
</dbReference>
<feature type="compositionally biased region" description="Polar residues" evidence="1">
    <location>
        <begin position="16"/>
        <end position="42"/>
    </location>
</feature>
<reference evidence="3" key="1">
    <citation type="submission" date="2018-06" db="EMBL/GenBank/DDBJ databases">
        <authorList>
            <person name="Zhirakovskaya E."/>
        </authorList>
    </citation>
    <scope>NUCLEOTIDE SEQUENCE</scope>
</reference>
<organism evidence="3">
    <name type="scientific">hydrothermal vent metagenome</name>
    <dbReference type="NCBI Taxonomy" id="652676"/>
    <lineage>
        <taxon>unclassified sequences</taxon>
        <taxon>metagenomes</taxon>
        <taxon>ecological metagenomes</taxon>
    </lineage>
</organism>
<accession>A0A3B1BPV7</accession>
<evidence type="ECO:0000256" key="1">
    <source>
        <dbReference type="SAM" id="MobiDB-lite"/>
    </source>
</evidence>
<gene>
    <name evidence="3" type="ORF">MNBD_NITROSPINAE01-642</name>
</gene>
<sequence length="230" mass="24957">MYTESSGATAQVFVKPQTTPVDNRNKANQPTTYNTDTVSIGGSQPGKPQTVLEFSVEARIQRTFEGSFSYSNGGREVSAYVKSSETAEFKLNMKMTQADALAQTQINAMQDPSSPEAVAQRITDFALGFFPMFAADNPNMSKEEQITAFKAMVEGAIDQGFSEALATLGSMPGEVTNQINETRDIIQQQLDSFFEYLRGDGAKAGNSAVENGTWGDFVTEFMNSVKEATA</sequence>
<dbReference type="Pfam" id="PF18433">
    <property type="entry name" value="DUF5610"/>
    <property type="match status" value="1"/>
</dbReference>
<feature type="domain" description="DUF5610" evidence="2">
    <location>
        <begin position="89"/>
        <end position="193"/>
    </location>
</feature>
<dbReference type="InterPro" id="IPR041651">
    <property type="entry name" value="DUF5610"/>
</dbReference>
<evidence type="ECO:0000259" key="2">
    <source>
        <dbReference type="Pfam" id="PF18433"/>
    </source>
</evidence>
<dbReference type="AlphaFoldDB" id="A0A3B1BPV7"/>
<protein>
    <recommendedName>
        <fullName evidence="2">DUF5610 domain-containing protein</fullName>
    </recommendedName>
</protein>
<name>A0A3B1BPV7_9ZZZZ</name>
<evidence type="ECO:0000313" key="3">
    <source>
        <dbReference type="EMBL" id="VAX19969.1"/>
    </source>
</evidence>
<feature type="region of interest" description="Disordered" evidence="1">
    <location>
        <begin position="1"/>
        <end position="47"/>
    </location>
</feature>